<dbReference type="Pfam" id="PF08352">
    <property type="entry name" value="oligo_HPY"/>
    <property type="match status" value="1"/>
</dbReference>
<dbReference type="GO" id="GO:0015833">
    <property type="term" value="P:peptide transport"/>
    <property type="evidence" value="ECO:0007669"/>
    <property type="project" value="InterPro"/>
</dbReference>
<dbReference type="PROSITE" id="PS00211">
    <property type="entry name" value="ABC_TRANSPORTER_1"/>
    <property type="match status" value="1"/>
</dbReference>
<dbReference type="GO" id="GO:0005524">
    <property type="term" value="F:ATP binding"/>
    <property type="evidence" value="ECO:0007669"/>
    <property type="project" value="UniProtKB-KW"/>
</dbReference>
<dbReference type="InterPro" id="IPR017871">
    <property type="entry name" value="ABC_transporter-like_CS"/>
</dbReference>
<organism evidence="5">
    <name type="scientific">freshwater metagenome</name>
    <dbReference type="NCBI Taxonomy" id="449393"/>
    <lineage>
        <taxon>unclassified sequences</taxon>
        <taxon>metagenomes</taxon>
        <taxon>ecological metagenomes</taxon>
    </lineage>
</organism>
<dbReference type="GO" id="GO:0016887">
    <property type="term" value="F:ATP hydrolysis activity"/>
    <property type="evidence" value="ECO:0007669"/>
    <property type="project" value="InterPro"/>
</dbReference>
<name>A0A6J6G202_9ZZZZ</name>
<protein>
    <submittedName>
        <fullName evidence="5">Unannotated protein</fullName>
    </submittedName>
</protein>
<keyword evidence="2" id="KW-0547">Nucleotide-binding</keyword>
<evidence type="ECO:0000256" key="1">
    <source>
        <dbReference type="ARBA" id="ARBA00022448"/>
    </source>
</evidence>
<dbReference type="GO" id="GO:0055085">
    <property type="term" value="P:transmembrane transport"/>
    <property type="evidence" value="ECO:0007669"/>
    <property type="project" value="UniProtKB-ARBA"/>
</dbReference>
<dbReference type="PANTHER" id="PTHR43776">
    <property type="entry name" value="TRANSPORT ATP-BINDING PROTEIN"/>
    <property type="match status" value="1"/>
</dbReference>
<reference evidence="5" key="1">
    <citation type="submission" date="2020-05" db="EMBL/GenBank/DDBJ databases">
        <authorList>
            <person name="Chiriac C."/>
            <person name="Salcher M."/>
            <person name="Ghai R."/>
            <person name="Kavagutti S V."/>
        </authorList>
    </citation>
    <scope>NUCLEOTIDE SEQUENCE</scope>
</reference>
<dbReference type="EMBL" id="CAEZUG010000035">
    <property type="protein sequence ID" value="CAB4593055.1"/>
    <property type="molecule type" value="Genomic_DNA"/>
</dbReference>
<evidence type="ECO:0000256" key="3">
    <source>
        <dbReference type="ARBA" id="ARBA00022840"/>
    </source>
</evidence>
<dbReference type="InterPro" id="IPR050319">
    <property type="entry name" value="ABC_transp_ATP-bind"/>
</dbReference>
<evidence type="ECO:0000313" key="5">
    <source>
        <dbReference type="EMBL" id="CAB4593055.1"/>
    </source>
</evidence>
<dbReference type="InterPro" id="IPR003439">
    <property type="entry name" value="ABC_transporter-like_ATP-bd"/>
</dbReference>
<proteinExistence type="predicted"/>
<feature type="domain" description="ABC transporter" evidence="4">
    <location>
        <begin position="2"/>
        <end position="245"/>
    </location>
</feature>
<dbReference type="InterPro" id="IPR013563">
    <property type="entry name" value="Oligopep_ABC_C"/>
</dbReference>
<dbReference type="SUPFAM" id="SSF52540">
    <property type="entry name" value="P-loop containing nucleoside triphosphate hydrolases"/>
    <property type="match status" value="1"/>
</dbReference>
<dbReference type="NCBIfam" id="TIGR01727">
    <property type="entry name" value="oligo_HPY"/>
    <property type="match status" value="1"/>
</dbReference>
<dbReference type="Gene3D" id="3.40.50.300">
    <property type="entry name" value="P-loop containing nucleotide triphosphate hydrolases"/>
    <property type="match status" value="1"/>
</dbReference>
<dbReference type="InterPro" id="IPR003593">
    <property type="entry name" value="AAA+_ATPase"/>
</dbReference>
<evidence type="ECO:0000256" key="2">
    <source>
        <dbReference type="ARBA" id="ARBA00022741"/>
    </source>
</evidence>
<sequence>MIAAENLTKTFYGGGGHVRALDGVTFSVEQGSTLALVGESGSGKTTAARMVLGLDTPDTGSVAILGERLETLKSEELRVLRRSIQVVQQDPYSQLNRRHSVQRIIEGPLIAFGETDASIRKAKAIELLDAVGLERAYLNRRPHELSGGQCQRVAIARALIIEPKILVLDEAVSALDVSIRAQVLNLLRSLQRERSLTYLFITHDLGVAKYMADDIAVMFRGKIMEKGSREDIFKNSSHHYTRNLISSVPRTEPPIQRKQIYDIQALPTINQNDACSYRSRCSVGLQQVKCQTEAVPLTSGSASHAWLCHFPLKNGAN</sequence>
<dbReference type="PROSITE" id="PS50893">
    <property type="entry name" value="ABC_TRANSPORTER_2"/>
    <property type="match status" value="1"/>
</dbReference>
<evidence type="ECO:0000259" key="4">
    <source>
        <dbReference type="PROSITE" id="PS50893"/>
    </source>
</evidence>
<gene>
    <name evidence="5" type="ORF">UFOPK1795_00709</name>
</gene>
<dbReference type="InterPro" id="IPR027417">
    <property type="entry name" value="P-loop_NTPase"/>
</dbReference>
<keyword evidence="3" id="KW-0067">ATP-binding</keyword>
<dbReference type="CDD" id="cd03257">
    <property type="entry name" value="ABC_NikE_OppD_transporters"/>
    <property type="match status" value="1"/>
</dbReference>
<dbReference type="AlphaFoldDB" id="A0A6J6G202"/>
<dbReference type="Pfam" id="PF00005">
    <property type="entry name" value="ABC_tran"/>
    <property type="match status" value="1"/>
</dbReference>
<dbReference type="SMART" id="SM00382">
    <property type="entry name" value="AAA"/>
    <property type="match status" value="1"/>
</dbReference>
<keyword evidence="1" id="KW-0813">Transport</keyword>
<accession>A0A6J6G202</accession>